<reference evidence="2" key="2">
    <citation type="journal article" date="2023" name="Science">
        <title>Genomic signatures of disease resistance in endangered staghorn corals.</title>
        <authorList>
            <person name="Vollmer S.V."/>
            <person name="Selwyn J.D."/>
            <person name="Despard B.A."/>
            <person name="Roesel C.L."/>
        </authorList>
    </citation>
    <scope>NUCLEOTIDE SEQUENCE</scope>
    <source>
        <strain evidence="2">K2</strain>
    </source>
</reference>
<proteinExistence type="predicted"/>
<sequence length="423" mass="48135">MLDQVLATFTEGAVFYLGVPLLHKLCRILGSVSKDMLLLTCALPNWLSVKKLEVESCESREGLGLNVLQQRKVQSGSCPSLALSQRCQILMLDDENNGLCLLGWSHVTRNIAKSYELNKVDLAPVLIHNSDVPCFNFSAQCNMAKGLYHHLENENIFTDSLKVSHERKMMSPTHTSLQETSQRCKMREMKLGVDCNVHSLQAFPDDMFDLDEISITDCIYNQKGQLVSMNICFNISHSATSSVASSEDSAFSDSGSDCEDFIVFESSCSDEDLQCTEVDFMCELHQDTCTKSQMSACTFHHGDAMMDRKMDALEILQPNMETNNKEYVFKRNSLTENEKSNDSSVSTETNGNTKKKKKVHFMPDDHLVTIHQLFVWKFAYRQARKGTWEANALDRLRFKRRVMELEEILTPVLLAKRRKFERT</sequence>
<dbReference type="GO" id="GO:0000164">
    <property type="term" value="C:protein phosphatase type 1 complex"/>
    <property type="evidence" value="ECO:0007669"/>
    <property type="project" value="TreeGrafter"/>
</dbReference>
<feature type="region of interest" description="Disordered" evidence="1">
    <location>
        <begin position="332"/>
        <end position="356"/>
    </location>
</feature>
<comment type="caution">
    <text evidence="2">The sequence shown here is derived from an EMBL/GenBank/DDBJ whole genome shotgun (WGS) entry which is preliminary data.</text>
</comment>
<protein>
    <submittedName>
        <fullName evidence="2">Protein DP71L</fullName>
    </submittedName>
</protein>
<evidence type="ECO:0000256" key="1">
    <source>
        <dbReference type="SAM" id="MobiDB-lite"/>
    </source>
</evidence>
<keyword evidence="3" id="KW-1185">Reference proteome</keyword>
<dbReference type="GO" id="GO:0034976">
    <property type="term" value="P:response to endoplasmic reticulum stress"/>
    <property type="evidence" value="ECO:0007669"/>
    <property type="project" value="TreeGrafter"/>
</dbReference>
<dbReference type="GO" id="GO:0019888">
    <property type="term" value="F:protein phosphatase regulator activity"/>
    <property type="evidence" value="ECO:0007669"/>
    <property type="project" value="TreeGrafter"/>
</dbReference>
<organism evidence="2 3">
    <name type="scientific">Acropora cervicornis</name>
    <name type="common">Staghorn coral</name>
    <dbReference type="NCBI Taxonomy" id="6130"/>
    <lineage>
        <taxon>Eukaryota</taxon>
        <taxon>Metazoa</taxon>
        <taxon>Cnidaria</taxon>
        <taxon>Anthozoa</taxon>
        <taxon>Hexacorallia</taxon>
        <taxon>Scleractinia</taxon>
        <taxon>Astrocoeniina</taxon>
        <taxon>Acroporidae</taxon>
        <taxon>Acropora</taxon>
    </lineage>
</organism>
<dbReference type="AlphaFoldDB" id="A0AAD9QXG1"/>
<gene>
    <name evidence="2" type="ORF">P5673_006098</name>
</gene>
<name>A0AAD9QXG1_ACRCE</name>
<dbReference type="InterPro" id="IPR051254">
    <property type="entry name" value="PPP1R15"/>
</dbReference>
<dbReference type="PANTHER" id="PTHR16489:SF12">
    <property type="entry name" value="GH11727P"/>
    <property type="match status" value="1"/>
</dbReference>
<evidence type="ECO:0000313" key="2">
    <source>
        <dbReference type="EMBL" id="KAK2569199.1"/>
    </source>
</evidence>
<evidence type="ECO:0000313" key="3">
    <source>
        <dbReference type="Proteomes" id="UP001249851"/>
    </source>
</evidence>
<dbReference type="GO" id="GO:0005783">
    <property type="term" value="C:endoplasmic reticulum"/>
    <property type="evidence" value="ECO:0007669"/>
    <property type="project" value="TreeGrafter"/>
</dbReference>
<dbReference type="EMBL" id="JARQWQ010000010">
    <property type="protein sequence ID" value="KAK2569199.1"/>
    <property type="molecule type" value="Genomic_DNA"/>
</dbReference>
<accession>A0AAD9QXG1</accession>
<feature type="compositionally biased region" description="Polar residues" evidence="1">
    <location>
        <begin position="342"/>
        <end position="352"/>
    </location>
</feature>
<dbReference type="Proteomes" id="UP001249851">
    <property type="component" value="Unassembled WGS sequence"/>
</dbReference>
<reference evidence="2" key="1">
    <citation type="journal article" date="2023" name="G3 (Bethesda)">
        <title>Whole genome assembly and annotation of the endangered Caribbean coral Acropora cervicornis.</title>
        <authorList>
            <person name="Selwyn J.D."/>
            <person name="Vollmer S.V."/>
        </authorList>
    </citation>
    <scope>NUCLEOTIDE SEQUENCE</scope>
    <source>
        <strain evidence="2">K2</strain>
    </source>
</reference>
<dbReference type="PANTHER" id="PTHR16489">
    <property type="entry name" value="GH11727P"/>
    <property type="match status" value="1"/>
</dbReference>